<evidence type="ECO:0000259" key="5">
    <source>
        <dbReference type="Pfam" id="PF04542"/>
    </source>
</evidence>
<sequence length="193" mass="22996">MVQDYKSYSDTQLLHLLQSNDELAFKEVFQRYWKKLYAIAYNRLRSTHAAEDIVQEVLTMLWVRRADLKIGTLENYLSTAVRYNVFHEWRKNIQKEKLNHALKTNSGDQPYTTIEETIRFKAIQEQLQNEVNKLPEKCKLVFQYSRELGMNNKEIAERLELSSKTVEAHITKALKHLRTVFRKTLSSFFILFF</sequence>
<evidence type="ECO:0000259" key="6">
    <source>
        <dbReference type="Pfam" id="PF08281"/>
    </source>
</evidence>
<reference evidence="7 8" key="1">
    <citation type="submission" date="2018-09" db="EMBL/GenBank/DDBJ databases">
        <title>Arachidicoccus sp. nov., a bacterium isolated from soil.</title>
        <authorList>
            <person name="Weon H.-Y."/>
            <person name="Kwon S.-W."/>
            <person name="Lee S.A."/>
        </authorList>
    </citation>
    <scope>NUCLEOTIDE SEQUENCE [LARGE SCALE GENOMIC DNA]</scope>
    <source>
        <strain evidence="7 8">KIS59-12</strain>
    </source>
</reference>
<dbReference type="PANTHER" id="PTHR43133:SF46">
    <property type="entry name" value="RNA POLYMERASE SIGMA-70 FACTOR ECF SUBFAMILY"/>
    <property type="match status" value="1"/>
</dbReference>
<organism evidence="7 8">
    <name type="scientific">Arachidicoccus soli</name>
    <dbReference type="NCBI Taxonomy" id="2341117"/>
    <lineage>
        <taxon>Bacteria</taxon>
        <taxon>Pseudomonadati</taxon>
        <taxon>Bacteroidota</taxon>
        <taxon>Chitinophagia</taxon>
        <taxon>Chitinophagales</taxon>
        <taxon>Chitinophagaceae</taxon>
        <taxon>Arachidicoccus</taxon>
    </lineage>
</organism>
<dbReference type="GO" id="GO:0006352">
    <property type="term" value="P:DNA-templated transcription initiation"/>
    <property type="evidence" value="ECO:0007669"/>
    <property type="project" value="InterPro"/>
</dbReference>
<dbReference type="AlphaFoldDB" id="A0A386HNF6"/>
<keyword evidence="4" id="KW-0804">Transcription</keyword>
<dbReference type="KEGG" id="ark:D6B99_06805"/>
<keyword evidence="2" id="KW-0805">Transcription regulation</keyword>
<dbReference type="InterPro" id="IPR013324">
    <property type="entry name" value="RNA_pol_sigma_r3/r4-like"/>
</dbReference>
<dbReference type="InterPro" id="IPR013249">
    <property type="entry name" value="RNA_pol_sigma70_r4_t2"/>
</dbReference>
<dbReference type="InterPro" id="IPR014284">
    <property type="entry name" value="RNA_pol_sigma-70_dom"/>
</dbReference>
<feature type="domain" description="RNA polymerase sigma factor 70 region 4 type 2" evidence="6">
    <location>
        <begin position="125"/>
        <end position="177"/>
    </location>
</feature>
<dbReference type="RefSeq" id="WP_119986364.1">
    <property type="nucleotide sequence ID" value="NZ_CP032489.1"/>
</dbReference>
<dbReference type="GO" id="GO:0003677">
    <property type="term" value="F:DNA binding"/>
    <property type="evidence" value="ECO:0007669"/>
    <property type="project" value="InterPro"/>
</dbReference>
<accession>A0A386HNF6</accession>
<dbReference type="InterPro" id="IPR000792">
    <property type="entry name" value="Tscrpt_reg_LuxR_C"/>
</dbReference>
<dbReference type="OrthoDB" id="1097528at2"/>
<evidence type="ECO:0000256" key="1">
    <source>
        <dbReference type="ARBA" id="ARBA00010641"/>
    </source>
</evidence>
<dbReference type="SUPFAM" id="SSF88946">
    <property type="entry name" value="Sigma2 domain of RNA polymerase sigma factors"/>
    <property type="match status" value="1"/>
</dbReference>
<dbReference type="Gene3D" id="1.10.10.10">
    <property type="entry name" value="Winged helix-like DNA-binding domain superfamily/Winged helix DNA-binding domain"/>
    <property type="match status" value="1"/>
</dbReference>
<dbReference type="InterPro" id="IPR036388">
    <property type="entry name" value="WH-like_DNA-bd_sf"/>
</dbReference>
<keyword evidence="3" id="KW-0731">Sigma factor</keyword>
<evidence type="ECO:0000313" key="8">
    <source>
        <dbReference type="Proteomes" id="UP000266118"/>
    </source>
</evidence>
<dbReference type="InterPro" id="IPR039425">
    <property type="entry name" value="RNA_pol_sigma-70-like"/>
</dbReference>
<dbReference type="SUPFAM" id="SSF88659">
    <property type="entry name" value="Sigma3 and sigma4 domains of RNA polymerase sigma factors"/>
    <property type="match status" value="1"/>
</dbReference>
<dbReference type="NCBIfam" id="TIGR02937">
    <property type="entry name" value="sigma70-ECF"/>
    <property type="match status" value="1"/>
</dbReference>
<evidence type="ECO:0000256" key="2">
    <source>
        <dbReference type="ARBA" id="ARBA00023015"/>
    </source>
</evidence>
<proteinExistence type="inferred from homology"/>
<dbReference type="Gene3D" id="1.10.1740.10">
    <property type="match status" value="1"/>
</dbReference>
<keyword evidence="8" id="KW-1185">Reference proteome</keyword>
<evidence type="ECO:0000256" key="4">
    <source>
        <dbReference type="ARBA" id="ARBA00023163"/>
    </source>
</evidence>
<evidence type="ECO:0000313" key="7">
    <source>
        <dbReference type="EMBL" id="AYD47345.1"/>
    </source>
</evidence>
<dbReference type="GO" id="GO:0016987">
    <property type="term" value="F:sigma factor activity"/>
    <property type="evidence" value="ECO:0007669"/>
    <property type="project" value="UniProtKB-KW"/>
</dbReference>
<comment type="similarity">
    <text evidence="1">Belongs to the sigma-70 factor family. ECF subfamily.</text>
</comment>
<dbReference type="InterPro" id="IPR007627">
    <property type="entry name" value="RNA_pol_sigma70_r2"/>
</dbReference>
<dbReference type="InterPro" id="IPR013325">
    <property type="entry name" value="RNA_pol_sigma_r2"/>
</dbReference>
<dbReference type="NCBIfam" id="TIGR02985">
    <property type="entry name" value="Sig70_bacteroi1"/>
    <property type="match status" value="1"/>
</dbReference>
<dbReference type="PANTHER" id="PTHR43133">
    <property type="entry name" value="RNA POLYMERASE ECF-TYPE SIGMA FACTO"/>
    <property type="match status" value="1"/>
</dbReference>
<dbReference type="EMBL" id="CP032489">
    <property type="protein sequence ID" value="AYD47345.1"/>
    <property type="molecule type" value="Genomic_DNA"/>
</dbReference>
<gene>
    <name evidence="7" type="ORF">D6B99_06805</name>
</gene>
<evidence type="ECO:0000256" key="3">
    <source>
        <dbReference type="ARBA" id="ARBA00023082"/>
    </source>
</evidence>
<dbReference type="PRINTS" id="PR00038">
    <property type="entry name" value="HTHLUXR"/>
</dbReference>
<name>A0A386HNF6_9BACT</name>
<dbReference type="Proteomes" id="UP000266118">
    <property type="component" value="Chromosome"/>
</dbReference>
<dbReference type="InterPro" id="IPR014327">
    <property type="entry name" value="RNA_pol_sigma70_bacteroid"/>
</dbReference>
<dbReference type="Pfam" id="PF08281">
    <property type="entry name" value="Sigma70_r4_2"/>
    <property type="match status" value="1"/>
</dbReference>
<protein>
    <submittedName>
        <fullName evidence="7">RNA polymerase sigma-70 factor</fullName>
    </submittedName>
</protein>
<dbReference type="Pfam" id="PF04542">
    <property type="entry name" value="Sigma70_r2"/>
    <property type="match status" value="1"/>
</dbReference>
<feature type="domain" description="RNA polymerase sigma-70 region 2" evidence="5">
    <location>
        <begin position="29"/>
        <end position="92"/>
    </location>
</feature>